<name>A0A813E570_POLGL</name>
<dbReference type="Proteomes" id="UP000654075">
    <property type="component" value="Unassembled WGS sequence"/>
</dbReference>
<proteinExistence type="predicted"/>
<comment type="caution">
    <text evidence="2">The sequence shown here is derived from an EMBL/GenBank/DDBJ whole genome shotgun (WGS) entry which is preliminary data.</text>
</comment>
<protein>
    <submittedName>
        <fullName evidence="2">Uncharacterized protein</fullName>
    </submittedName>
</protein>
<dbReference type="EMBL" id="CAJNNV010005860">
    <property type="protein sequence ID" value="CAE8592750.1"/>
    <property type="molecule type" value="Genomic_DNA"/>
</dbReference>
<dbReference type="OrthoDB" id="185373at2759"/>
<reference evidence="2" key="1">
    <citation type="submission" date="2021-02" db="EMBL/GenBank/DDBJ databases">
        <authorList>
            <person name="Dougan E. K."/>
            <person name="Rhodes N."/>
            <person name="Thang M."/>
            <person name="Chan C."/>
        </authorList>
    </citation>
    <scope>NUCLEOTIDE SEQUENCE</scope>
</reference>
<dbReference type="AlphaFoldDB" id="A0A813E570"/>
<evidence type="ECO:0000313" key="2">
    <source>
        <dbReference type="EMBL" id="CAE8592750.1"/>
    </source>
</evidence>
<feature type="region of interest" description="Disordered" evidence="1">
    <location>
        <begin position="81"/>
        <end position="109"/>
    </location>
</feature>
<evidence type="ECO:0000313" key="3">
    <source>
        <dbReference type="Proteomes" id="UP000654075"/>
    </source>
</evidence>
<dbReference type="InterPro" id="IPR011990">
    <property type="entry name" value="TPR-like_helical_dom_sf"/>
</dbReference>
<organism evidence="2 3">
    <name type="scientific">Polarella glacialis</name>
    <name type="common">Dinoflagellate</name>
    <dbReference type="NCBI Taxonomy" id="89957"/>
    <lineage>
        <taxon>Eukaryota</taxon>
        <taxon>Sar</taxon>
        <taxon>Alveolata</taxon>
        <taxon>Dinophyceae</taxon>
        <taxon>Suessiales</taxon>
        <taxon>Suessiaceae</taxon>
        <taxon>Polarella</taxon>
    </lineage>
</organism>
<feature type="non-terminal residue" evidence="2">
    <location>
        <position position="1"/>
    </location>
</feature>
<gene>
    <name evidence="2" type="ORF">PGLA1383_LOCUS11382</name>
</gene>
<feature type="compositionally biased region" description="Low complexity" evidence="1">
    <location>
        <begin position="84"/>
        <end position="99"/>
    </location>
</feature>
<sequence>IVLDKVSCTAGISACEKGSMWHQALVIFRSMPCMRVSRDEISSSAAVAAAEKGRQWQLVLELLNEQPGHFSLADVMSDLWKPTNSNNNNDDNNDNNNNDNNDKNEARGPPTAARLAQLSWRLAKQPFSARRSRDGEGSSGGNGERALATAEWLAEKATLKVRDFTPQELSSLIWSLATLSVANKPLMQAAGQTVIARGREFSLARLASLSWAFATLG</sequence>
<keyword evidence="3" id="KW-1185">Reference proteome</keyword>
<accession>A0A813E570</accession>
<feature type="non-terminal residue" evidence="2">
    <location>
        <position position="217"/>
    </location>
</feature>
<dbReference type="Gene3D" id="1.25.40.10">
    <property type="entry name" value="Tetratricopeptide repeat domain"/>
    <property type="match status" value="1"/>
</dbReference>
<evidence type="ECO:0000256" key="1">
    <source>
        <dbReference type="SAM" id="MobiDB-lite"/>
    </source>
</evidence>